<dbReference type="InterPro" id="IPR002182">
    <property type="entry name" value="NB-ARC"/>
</dbReference>
<dbReference type="SUPFAM" id="SSF52540">
    <property type="entry name" value="P-loop containing nucleoside triphosphate hydrolases"/>
    <property type="match status" value="1"/>
</dbReference>
<feature type="region of interest" description="Disordered" evidence="6">
    <location>
        <begin position="977"/>
        <end position="1003"/>
    </location>
</feature>
<gene>
    <name evidence="10" type="ORF">EV186_110173</name>
</gene>
<keyword evidence="4 10" id="KW-0238">DNA-binding</keyword>
<evidence type="ECO:0000256" key="4">
    <source>
        <dbReference type="ARBA" id="ARBA00023125"/>
    </source>
</evidence>
<accession>A0A4R6RUM5</accession>
<dbReference type="InterPro" id="IPR005158">
    <property type="entry name" value="BTAD"/>
</dbReference>
<dbReference type="InterPro" id="IPR016032">
    <property type="entry name" value="Sig_transdc_resp-reg_C-effctor"/>
</dbReference>
<evidence type="ECO:0000256" key="1">
    <source>
        <dbReference type="ARBA" id="ARBA00005820"/>
    </source>
</evidence>
<keyword evidence="3" id="KW-0805">Transcription regulation</keyword>
<dbReference type="Gene3D" id="1.25.40.10">
    <property type="entry name" value="Tetratricopeptide repeat domain"/>
    <property type="match status" value="2"/>
</dbReference>
<dbReference type="SUPFAM" id="SSF46894">
    <property type="entry name" value="C-terminal effector domain of the bipartite response regulators"/>
    <property type="match status" value="1"/>
</dbReference>
<dbReference type="InterPro" id="IPR011990">
    <property type="entry name" value="TPR-like_helical_dom_sf"/>
</dbReference>
<dbReference type="GO" id="GO:0043531">
    <property type="term" value="F:ADP binding"/>
    <property type="evidence" value="ECO:0007669"/>
    <property type="project" value="InterPro"/>
</dbReference>
<dbReference type="SMART" id="SM01043">
    <property type="entry name" value="BTAD"/>
    <property type="match status" value="1"/>
</dbReference>
<organism evidence="10 11">
    <name type="scientific">Labedaea rhizosphaerae</name>
    <dbReference type="NCBI Taxonomy" id="598644"/>
    <lineage>
        <taxon>Bacteria</taxon>
        <taxon>Bacillati</taxon>
        <taxon>Actinomycetota</taxon>
        <taxon>Actinomycetes</taxon>
        <taxon>Pseudonocardiales</taxon>
        <taxon>Pseudonocardiaceae</taxon>
        <taxon>Labedaea</taxon>
    </lineage>
</organism>
<feature type="domain" description="AAA+ ATPase" evidence="7">
    <location>
        <begin position="335"/>
        <end position="488"/>
    </location>
</feature>
<dbReference type="Pfam" id="PF03704">
    <property type="entry name" value="BTAD"/>
    <property type="match status" value="1"/>
</dbReference>
<dbReference type="CDD" id="cd15831">
    <property type="entry name" value="BTAD"/>
    <property type="match status" value="1"/>
</dbReference>
<feature type="domain" description="OmpR/PhoB-type" evidence="8">
    <location>
        <begin position="48"/>
        <end position="124"/>
    </location>
</feature>
<dbReference type="Gene3D" id="1.10.10.10">
    <property type="entry name" value="Winged helix-like DNA-binding domain superfamily/Winged helix DNA-binding domain"/>
    <property type="match status" value="1"/>
</dbReference>
<evidence type="ECO:0000313" key="10">
    <source>
        <dbReference type="EMBL" id="TDP90632.1"/>
    </source>
</evidence>
<dbReference type="SMART" id="SM00382">
    <property type="entry name" value="AAA"/>
    <property type="match status" value="1"/>
</dbReference>
<dbReference type="SMART" id="SM00862">
    <property type="entry name" value="Trans_reg_C"/>
    <property type="match status" value="1"/>
</dbReference>
<protein>
    <submittedName>
        <fullName evidence="10">DNA-binding SARP family transcriptional activator</fullName>
    </submittedName>
</protein>
<dbReference type="AlphaFoldDB" id="A0A4R6RUM5"/>
<keyword evidence="11" id="KW-1185">Reference proteome</keyword>
<evidence type="ECO:0000256" key="3">
    <source>
        <dbReference type="ARBA" id="ARBA00023015"/>
    </source>
</evidence>
<evidence type="ECO:0000256" key="2">
    <source>
        <dbReference type="ARBA" id="ARBA00022737"/>
    </source>
</evidence>
<evidence type="ECO:0000256" key="5">
    <source>
        <dbReference type="ARBA" id="ARBA00023163"/>
    </source>
</evidence>
<dbReference type="InterPro" id="IPR001867">
    <property type="entry name" value="OmpR/PhoB-type_DNA-bd"/>
</dbReference>
<dbReference type="PANTHER" id="PTHR35807:SF1">
    <property type="entry name" value="TRANSCRIPTIONAL REGULATOR REDD"/>
    <property type="match status" value="1"/>
</dbReference>
<dbReference type="InterPro" id="IPR051677">
    <property type="entry name" value="AfsR-DnrI-RedD_regulator"/>
</dbReference>
<dbReference type="InterPro" id="IPR027417">
    <property type="entry name" value="P-loop_NTPase"/>
</dbReference>
<dbReference type="Gene3D" id="3.40.50.300">
    <property type="entry name" value="P-loop containing nucleotide triphosphate hydrolases"/>
    <property type="match status" value="1"/>
</dbReference>
<evidence type="ECO:0000259" key="8">
    <source>
        <dbReference type="SMART" id="SM00862"/>
    </source>
</evidence>
<dbReference type="GO" id="GO:0006355">
    <property type="term" value="P:regulation of DNA-templated transcription"/>
    <property type="evidence" value="ECO:0007669"/>
    <property type="project" value="InterPro"/>
</dbReference>
<evidence type="ECO:0000313" key="11">
    <source>
        <dbReference type="Proteomes" id="UP000295444"/>
    </source>
</evidence>
<dbReference type="PANTHER" id="PTHR35807">
    <property type="entry name" value="TRANSCRIPTIONAL REGULATOR REDD-RELATED"/>
    <property type="match status" value="1"/>
</dbReference>
<evidence type="ECO:0000259" key="7">
    <source>
        <dbReference type="SMART" id="SM00382"/>
    </source>
</evidence>
<dbReference type="GO" id="GO:0000160">
    <property type="term" value="P:phosphorelay signal transduction system"/>
    <property type="evidence" value="ECO:0007669"/>
    <property type="project" value="InterPro"/>
</dbReference>
<dbReference type="InterPro" id="IPR036388">
    <property type="entry name" value="WH-like_DNA-bd_sf"/>
</dbReference>
<reference evidence="10 11" key="1">
    <citation type="submission" date="2019-03" db="EMBL/GenBank/DDBJ databases">
        <title>Genomic Encyclopedia of Type Strains, Phase IV (KMG-IV): sequencing the most valuable type-strain genomes for metagenomic binning, comparative biology and taxonomic classification.</title>
        <authorList>
            <person name="Goeker M."/>
        </authorList>
    </citation>
    <scope>NUCLEOTIDE SEQUENCE [LARGE SCALE GENOMIC DNA]</scope>
    <source>
        <strain evidence="10 11">DSM 45361</strain>
    </source>
</reference>
<sequence length="1003" mass="107906">MWTVFVAEFQEERLVSRCAGVMTGASVPAEPAYRLLGPLEVAAGPAGPRVVPPGRQQTVLATLLLAANRVVGIDQLIDAIWYDNPPVTARTQVQICVSGLRTTLAGLGPDGGPAIVTQSPGYLLRLAEGQLDVAVFTALVDEADTLSAAGELDAAALALQRALALWRGPALSGTTSRTLQTRASQLDEKRLNAIEAHVDLQLRRGRHHQVITEVGALVDQHPLRERLRGQLMLALYRSGRQAEALEVYRSGRELLIDQLGLEPGDELRALESAILAGDSRLHLGTESAQSPPRLPEPEIGPYQLPGDIGDFTGHADLLDRAERMLSAQARPDQRAVRVLVLVGKPGAGKSVFAVHLAHRLREAHFPDGQLYADLGGTRTEPVTPADVLGRFLRALGIPGSALPDGVDERAEMFRSLLAHKKVLVVLDDAQSENHLRLLMPGSPTCAVLVTSRARLTGLPGAQVSDVDVLAPEESLSLLTKVVGAERVDAEPAAAQALVRLVGGLPLALRIVAARLAARPRWSLAWMLERLADERRRLDELAHGEMMVRASLALSYDGLPPDARKLLALLSGPAEGSFPIWVAAAVLDADPFDAADLLELLVDVQLLEIVAIDLDGSPRYKFHDIIRLYAREQAERNEPEAERRAALERVGAGWLALAEEAHRRIYGGDYTVLHGNGARRKPAQSYVDQVLADPGGWLDAERANLRDAVGQLADAGMHEQAWDLAVSLVALYETRCYFEDWELTHRRALAAAQAAGNRRGAAALVCSLGSLHLSRSRPGAAELVESALTVFTELGDREGQALAGRNLALLDLAAGAGAAAMDRLRQAGEDFRAARDPIGQAHVLALQAQLAWDGGAEEQALAQLREALAMCQGIGARRVEVQVRYRLSWMMGKRGEIEQARDLLTGLLDVVRETGDLEGEARILHRLGSMNARLGAGGTAIRLLRKAVLVRELMLDGDGAAQVRAELEAVAERFGLTVDDGELPEVPRPGRSGPGTPLPSRRSP</sequence>
<dbReference type="Proteomes" id="UP000295444">
    <property type="component" value="Unassembled WGS sequence"/>
</dbReference>
<name>A0A4R6RUM5_LABRH</name>
<comment type="similarity">
    <text evidence="1">Belongs to the AfsR/DnrI/RedD regulatory family.</text>
</comment>
<evidence type="ECO:0000256" key="6">
    <source>
        <dbReference type="SAM" id="MobiDB-lite"/>
    </source>
</evidence>
<dbReference type="PRINTS" id="PR00364">
    <property type="entry name" value="DISEASERSIST"/>
</dbReference>
<evidence type="ECO:0000259" key="9">
    <source>
        <dbReference type="SMART" id="SM01043"/>
    </source>
</evidence>
<dbReference type="SUPFAM" id="SSF48452">
    <property type="entry name" value="TPR-like"/>
    <property type="match status" value="2"/>
</dbReference>
<dbReference type="Pfam" id="PF00931">
    <property type="entry name" value="NB-ARC"/>
    <property type="match status" value="1"/>
</dbReference>
<dbReference type="Gene3D" id="1.10.8.430">
    <property type="entry name" value="Helical domain of apoptotic protease-activating factors"/>
    <property type="match status" value="1"/>
</dbReference>
<dbReference type="InterPro" id="IPR042197">
    <property type="entry name" value="Apaf_helical"/>
</dbReference>
<proteinExistence type="inferred from homology"/>
<dbReference type="EMBL" id="SNXZ01000010">
    <property type="protein sequence ID" value="TDP90632.1"/>
    <property type="molecule type" value="Genomic_DNA"/>
</dbReference>
<keyword evidence="2" id="KW-0677">Repeat</keyword>
<dbReference type="GO" id="GO:0003677">
    <property type="term" value="F:DNA binding"/>
    <property type="evidence" value="ECO:0007669"/>
    <property type="project" value="UniProtKB-KW"/>
</dbReference>
<dbReference type="InterPro" id="IPR003593">
    <property type="entry name" value="AAA+_ATPase"/>
</dbReference>
<comment type="caution">
    <text evidence="10">The sequence shown here is derived from an EMBL/GenBank/DDBJ whole genome shotgun (WGS) entry which is preliminary data.</text>
</comment>
<feature type="domain" description="Bacterial transcriptional activator" evidence="9">
    <location>
        <begin position="131"/>
        <end position="275"/>
    </location>
</feature>
<keyword evidence="5" id="KW-0804">Transcription</keyword>